<organism evidence="3 4">
    <name type="scientific">Mesoterricola silvestris</name>
    <dbReference type="NCBI Taxonomy" id="2927979"/>
    <lineage>
        <taxon>Bacteria</taxon>
        <taxon>Pseudomonadati</taxon>
        <taxon>Acidobacteriota</taxon>
        <taxon>Holophagae</taxon>
        <taxon>Holophagales</taxon>
        <taxon>Holophagaceae</taxon>
        <taxon>Mesoterricola</taxon>
    </lineage>
</organism>
<sequence length="420" mass="47327">MIHKIFTSMFCFCLGVNCAYAQPAQSVAMPVILKLQDQSIFTERAWIFLPLEGDPLVITNDEPGSHDVRLPNEGLKFGYRSFRNGFFWDIRRLIRKENNKEISQSFLFRQSVNTNSVQWERVGQIDTAYGVTNYMVPLDKEDLFIGISPFYGYVKDDQASLVAIFKLRKEKLEFQNLISLPFGTSKNIASVGTVTYPLPPLRPGESPNREPLKIQKCIISPSGLRPDLWLPALLPNHLALASSKAGVIWLLSLKNGDFHKMIDLGHLDVGDMEKLGHLDHFLLAATPDRENRLVVATRSADVLLFAKSLYTPPGSPEEVAVENKRRFKEIIKEMTDIQWWALDPETGNKENLKGLGLFPEHIPFDRQGQLRFLFSPTGKVHMHSPGSWMDLVSNMGLKMPEHPRETGEGSAADQAAPGKK</sequence>
<dbReference type="Proteomes" id="UP001238179">
    <property type="component" value="Chromosome"/>
</dbReference>
<feature type="region of interest" description="Disordered" evidence="1">
    <location>
        <begin position="398"/>
        <end position="420"/>
    </location>
</feature>
<feature type="signal peptide" evidence="2">
    <location>
        <begin position="1"/>
        <end position="21"/>
    </location>
</feature>
<protein>
    <submittedName>
        <fullName evidence="3">Uncharacterized protein</fullName>
    </submittedName>
</protein>
<dbReference type="KEGG" id="msil:METEAL_34440"/>
<dbReference type="EMBL" id="AP027080">
    <property type="protein sequence ID" value="BDU74270.1"/>
    <property type="molecule type" value="Genomic_DNA"/>
</dbReference>
<name>A0AA48KAN1_9BACT</name>
<evidence type="ECO:0000313" key="3">
    <source>
        <dbReference type="EMBL" id="BDU74270.1"/>
    </source>
</evidence>
<dbReference type="RefSeq" id="WP_316412944.1">
    <property type="nucleotide sequence ID" value="NZ_AP027080.1"/>
</dbReference>
<reference evidence="4" key="1">
    <citation type="journal article" date="2023" name="Int. J. Syst. Evol. Microbiol.">
        <title>Mesoterricola silvestris gen. nov., sp. nov., Mesoterricola sediminis sp. nov., Geothrix oryzae sp. nov., Geothrix edaphica sp. nov., Geothrix rubra sp. nov., and Geothrix limicola sp. nov., six novel members of Acidobacteriota isolated from soils.</title>
        <authorList>
            <person name="Itoh H."/>
            <person name="Sugisawa Y."/>
            <person name="Mise K."/>
            <person name="Xu Z."/>
            <person name="Kuniyasu M."/>
            <person name="Ushijima N."/>
            <person name="Kawano K."/>
            <person name="Kobayashi E."/>
            <person name="Shiratori Y."/>
            <person name="Masuda Y."/>
            <person name="Senoo K."/>
        </authorList>
    </citation>
    <scope>NUCLEOTIDE SEQUENCE [LARGE SCALE GENOMIC DNA]</scope>
    <source>
        <strain evidence="4">W79</strain>
    </source>
</reference>
<accession>A0AA48KAN1</accession>
<evidence type="ECO:0000256" key="1">
    <source>
        <dbReference type="SAM" id="MobiDB-lite"/>
    </source>
</evidence>
<dbReference type="AlphaFoldDB" id="A0AA48KAN1"/>
<keyword evidence="2" id="KW-0732">Signal</keyword>
<proteinExistence type="predicted"/>
<gene>
    <name evidence="3" type="ORF">METEAL_34440</name>
</gene>
<keyword evidence="4" id="KW-1185">Reference proteome</keyword>
<evidence type="ECO:0000256" key="2">
    <source>
        <dbReference type="SAM" id="SignalP"/>
    </source>
</evidence>
<feature type="chain" id="PRO_5041316020" evidence="2">
    <location>
        <begin position="22"/>
        <end position="420"/>
    </location>
</feature>
<evidence type="ECO:0000313" key="4">
    <source>
        <dbReference type="Proteomes" id="UP001238179"/>
    </source>
</evidence>